<keyword evidence="4 5" id="KW-0472">Membrane</keyword>
<evidence type="ECO:0000256" key="3">
    <source>
        <dbReference type="ARBA" id="ARBA00022989"/>
    </source>
</evidence>
<protein>
    <submittedName>
        <fullName evidence="7">ABC transporter permease</fullName>
    </submittedName>
</protein>
<feature type="transmembrane region" description="Helical" evidence="5">
    <location>
        <begin position="147"/>
        <end position="173"/>
    </location>
</feature>
<dbReference type="PROSITE" id="PS51012">
    <property type="entry name" value="ABC_TM2"/>
    <property type="match status" value="1"/>
</dbReference>
<evidence type="ECO:0000256" key="2">
    <source>
        <dbReference type="ARBA" id="ARBA00022692"/>
    </source>
</evidence>
<accession>A0A0M0C083</accession>
<feature type="transmembrane region" description="Helical" evidence="5">
    <location>
        <begin position="119"/>
        <end position="140"/>
    </location>
</feature>
<comment type="caution">
    <text evidence="7">The sequence shown here is derived from an EMBL/GenBank/DDBJ whole genome shotgun (WGS) entry which is preliminary data.</text>
</comment>
<feature type="transmembrane region" description="Helical" evidence="5">
    <location>
        <begin position="179"/>
        <end position="198"/>
    </location>
</feature>
<dbReference type="GO" id="GO:0043190">
    <property type="term" value="C:ATP-binding cassette (ABC) transporter complex"/>
    <property type="evidence" value="ECO:0007669"/>
    <property type="project" value="InterPro"/>
</dbReference>
<keyword evidence="2 5" id="KW-0812">Transmembrane</keyword>
<dbReference type="PRINTS" id="PR00164">
    <property type="entry name" value="ABC2TRNSPORT"/>
</dbReference>
<proteinExistence type="predicted"/>
<dbReference type="AlphaFoldDB" id="A0A0M0C083"/>
<reference evidence="7 8" key="1">
    <citation type="submission" date="2015-06" db="EMBL/GenBank/DDBJ databases">
        <title>New insights into the roles of widespread benthic archaea in carbon and nitrogen cycling.</title>
        <authorList>
            <person name="Lazar C.S."/>
            <person name="Baker B.J."/>
            <person name="Seitz K.W."/>
            <person name="Hyde A.S."/>
            <person name="Dick G.J."/>
            <person name="Hinrichs K.-U."/>
            <person name="Teske A.P."/>
        </authorList>
    </citation>
    <scope>NUCLEOTIDE SEQUENCE [LARGE SCALE GENOMIC DNA]</scope>
    <source>
        <strain evidence="7">SG8-32-1</strain>
    </source>
</reference>
<evidence type="ECO:0000256" key="5">
    <source>
        <dbReference type="SAM" id="Phobius"/>
    </source>
</evidence>
<keyword evidence="3 5" id="KW-1133">Transmembrane helix</keyword>
<dbReference type="InterPro" id="IPR051784">
    <property type="entry name" value="Nod_factor_ABC_transporter"/>
</dbReference>
<dbReference type="PANTHER" id="PTHR43229:SF2">
    <property type="entry name" value="NODULATION PROTEIN J"/>
    <property type="match status" value="1"/>
</dbReference>
<organism evidence="7 8">
    <name type="scientific">miscellaneous Crenarchaeota group-1 archaeon SG8-32-1</name>
    <dbReference type="NCBI Taxonomy" id="1685124"/>
    <lineage>
        <taxon>Archaea</taxon>
        <taxon>Candidatus Bathyarchaeota</taxon>
        <taxon>MCG-1</taxon>
    </lineage>
</organism>
<feature type="transmembrane region" description="Helical" evidence="5">
    <location>
        <begin position="36"/>
        <end position="58"/>
    </location>
</feature>
<dbReference type="InterPro" id="IPR047817">
    <property type="entry name" value="ABC2_TM_bact-type"/>
</dbReference>
<dbReference type="PIRSF" id="PIRSF006648">
    <property type="entry name" value="DrrB"/>
    <property type="match status" value="1"/>
</dbReference>
<dbReference type="InterPro" id="IPR000412">
    <property type="entry name" value="ABC_2_transport"/>
</dbReference>
<dbReference type="PANTHER" id="PTHR43229">
    <property type="entry name" value="NODULATION PROTEIN J"/>
    <property type="match status" value="1"/>
</dbReference>
<evidence type="ECO:0000256" key="4">
    <source>
        <dbReference type="ARBA" id="ARBA00023136"/>
    </source>
</evidence>
<sequence>MANIIALFRVPKLSYRVWKTWMRNKDVFMKTYKTNFLPSLLEPVLYLLALGFGLGGFVQPINGQPYIQFIAPALVAVSMMFSSFYECTFASFVRMYYQKTFDAIIATPVSIEEVITGEILWGATKSLINSSIVLGVIIIFGVPPTPLFLLIPPLSFLVGLLFSSIAMCFTAIVPNIDSFNYPNFLFITPMFLLSGTFFPLTSMPELVQTLAQVFLPLTNAVTVTRALASGNIQLSVLLNLVWILIVTPIFVVLSINLMKKRLIK</sequence>
<feature type="domain" description="ABC transmembrane type-2" evidence="6">
    <location>
        <begin position="34"/>
        <end position="261"/>
    </location>
</feature>
<name>A0A0M0C083_9ARCH</name>
<feature type="transmembrane region" description="Helical" evidence="5">
    <location>
        <begin position="65"/>
        <end position="85"/>
    </location>
</feature>
<comment type="subcellular location">
    <subcellularLocation>
        <location evidence="1">Membrane</location>
        <topology evidence="1">Multi-pass membrane protein</topology>
    </subcellularLocation>
</comment>
<gene>
    <name evidence="7" type="ORF">AC477_00630</name>
</gene>
<evidence type="ECO:0000313" key="8">
    <source>
        <dbReference type="Proteomes" id="UP000037237"/>
    </source>
</evidence>
<feature type="transmembrane region" description="Helical" evidence="5">
    <location>
        <begin position="240"/>
        <end position="258"/>
    </location>
</feature>
<dbReference type="Pfam" id="PF01061">
    <property type="entry name" value="ABC2_membrane"/>
    <property type="match status" value="1"/>
</dbReference>
<dbReference type="EMBL" id="LFWU01000011">
    <property type="protein sequence ID" value="KON34263.1"/>
    <property type="molecule type" value="Genomic_DNA"/>
</dbReference>
<evidence type="ECO:0000256" key="1">
    <source>
        <dbReference type="ARBA" id="ARBA00004141"/>
    </source>
</evidence>
<dbReference type="GO" id="GO:0140359">
    <property type="term" value="F:ABC-type transporter activity"/>
    <property type="evidence" value="ECO:0007669"/>
    <property type="project" value="InterPro"/>
</dbReference>
<dbReference type="Proteomes" id="UP000037237">
    <property type="component" value="Unassembled WGS sequence"/>
</dbReference>
<evidence type="ECO:0000259" key="6">
    <source>
        <dbReference type="PROSITE" id="PS51012"/>
    </source>
</evidence>
<evidence type="ECO:0000313" key="7">
    <source>
        <dbReference type="EMBL" id="KON34263.1"/>
    </source>
</evidence>
<dbReference type="InterPro" id="IPR013525">
    <property type="entry name" value="ABC2_TM"/>
</dbReference>